<keyword evidence="1" id="KW-0472">Membrane</keyword>
<dbReference type="AlphaFoldDB" id="A0A975CNS1"/>
<dbReference type="KEGG" id="otd:J1M35_08545"/>
<evidence type="ECO:0000256" key="1">
    <source>
        <dbReference type="SAM" id="Phobius"/>
    </source>
</evidence>
<keyword evidence="1" id="KW-1133">Transmembrane helix</keyword>
<evidence type="ECO:0000313" key="2">
    <source>
        <dbReference type="EMBL" id="QTD46903.1"/>
    </source>
</evidence>
<dbReference type="RefSeq" id="WP_208010800.1">
    <property type="nucleotide sequence ID" value="NZ_CP071796.1"/>
</dbReference>
<gene>
    <name evidence="2" type="ORF">J1M35_08545</name>
</gene>
<dbReference type="EMBL" id="CP071796">
    <property type="protein sequence ID" value="QTD46903.1"/>
    <property type="molecule type" value="Genomic_DNA"/>
</dbReference>
<proteinExistence type="predicted"/>
<keyword evidence="1" id="KW-0812">Transmembrane</keyword>
<dbReference type="Proteomes" id="UP000663903">
    <property type="component" value="Chromosome"/>
</dbReference>
<name>A0A975CNS1_9BURK</name>
<feature type="transmembrane region" description="Helical" evidence="1">
    <location>
        <begin position="27"/>
        <end position="48"/>
    </location>
</feature>
<evidence type="ECO:0000313" key="3">
    <source>
        <dbReference type="Proteomes" id="UP000663903"/>
    </source>
</evidence>
<feature type="transmembrane region" description="Helical" evidence="1">
    <location>
        <begin position="95"/>
        <end position="115"/>
    </location>
</feature>
<keyword evidence="3" id="KW-1185">Reference proteome</keyword>
<reference evidence="2" key="1">
    <citation type="submission" date="2021-03" db="EMBL/GenBank/DDBJ databases">
        <title>Ottowia sp. 27C isolated from the cloaca of a Giant Asian pond turtle (Heosemys grandis).</title>
        <authorList>
            <person name="Spergser J."/>
            <person name="Busse H.-J."/>
        </authorList>
    </citation>
    <scope>NUCLEOTIDE SEQUENCE</scope>
    <source>
        <strain evidence="2">27C</strain>
    </source>
</reference>
<organism evidence="2 3">
    <name type="scientific">Ottowia testudinis</name>
    <dbReference type="NCBI Taxonomy" id="2816950"/>
    <lineage>
        <taxon>Bacteria</taxon>
        <taxon>Pseudomonadati</taxon>
        <taxon>Pseudomonadota</taxon>
        <taxon>Betaproteobacteria</taxon>
        <taxon>Burkholderiales</taxon>
        <taxon>Comamonadaceae</taxon>
        <taxon>Ottowia</taxon>
    </lineage>
</organism>
<sequence>MRGFALFATSLLAVALPGPWGRKTQVVLAVAGIGLVWGATLLGLVLSFQDDSPLRAARDFAERHGLWQVAKYVGPVQLLGGAIASVMAWGDEPFMAFWLGALLGSVPGFILYLVMAARHGK</sequence>
<protein>
    <submittedName>
        <fullName evidence="2">Uncharacterized protein</fullName>
    </submittedName>
</protein>
<accession>A0A975CNS1</accession>